<sequence length="510" mass="58705">ALQPDDDCDSNTATTRTQTIVSSNRHHTGTTCEKKLEDGTITVLEFFNLFSIDFVIHNPRHSVLPGRLLADTDTTPLDLLKDKYISRPKQTVYEKDVQTLAEQMEGRKYRMQDLNKPLKTVNRSVWEEVKHFTEKELKSFGAKLKERNNFFRKKSKVQSHEMKEVLYGNLVLANLEEQQKLMGTIDQADEMIQSLDGCIGELEAELDAVEEKGAEDTPGLKSLQEEMSKVTATLADNDRQISELDLGKKKNSSDLNRLIAETRNLQSHIDMLMTSVYFQGVFYLLLYEKMLKIHLFYFIRVNEWRLEEKDDANKDNCSVYTFLHRTLFLWLVYEKTNGNDADSRSGKKITTISFKFNLNEGKSQSHASLVHKLVSQYIEGEASWVEKYPTIRHVPQLLHDVSLVVSRCRLVGEELRLLKMWGSLRFDILDISCSETQVHVVFSSLKKYCRFEVVFTARLTNQLCVFHVQSFKNLIGSTTIQQIEDIVASLSPGKNLFTKIIKKLHETLLS</sequence>
<protein>
    <recommendedName>
        <fullName evidence="2">Knl1 C-terminal RWD domain-containing protein</fullName>
    </recommendedName>
</protein>
<reference evidence="3 4" key="1">
    <citation type="submission" date="2021-06" db="EMBL/GenBank/DDBJ databases">
        <authorList>
            <person name="Palmer J.M."/>
        </authorList>
    </citation>
    <scope>NUCLEOTIDE SEQUENCE [LARGE SCALE GENOMIC DNA]</scope>
    <source>
        <strain evidence="4">if_2019</strain>
        <tissue evidence="3">Muscle</tissue>
    </source>
</reference>
<keyword evidence="4" id="KW-1185">Reference proteome</keyword>
<evidence type="ECO:0000259" key="2">
    <source>
        <dbReference type="Pfam" id="PF18210"/>
    </source>
</evidence>
<proteinExistence type="predicted"/>
<keyword evidence="1" id="KW-0175">Coiled coil</keyword>
<dbReference type="PANTHER" id="PTHR16520">
    <property type="entry name" value="KINETOCHORE SCAFFOLD 1"/>
    <property type="match status" value="1"/>
</dbReference>
<gene>
    <name evidence="3" type="ORF">ILYODFUR_016892</name>
</gene>
<dbReference type="Pfam" id="PF18210">
    <property type="entry name" value="Knl1_RWD_C"/>
    <property type="match status" value="1"/>
</dbReference>
<dbReference type="InterPro" id="IPR040850">
    <property type="entry name" value="Knl1_RWD_C"/>
</dbReference>
<comment type="caution">
    <text evidence="3">The sequence shown here is derived from an EMBL/GenBank/DDBJ whole genome shotgun (WGS) entry which is preliminary data.</text>
</comment>
<feature type="domain" description="Knl1 C-terminal RWD" evidence="2">
    <location>
        <begin position="300"/>
        <end position="412"/>
    </location>
</feature>
<evidence type="ECO:0000313" key="3">
    <source>
        <dbReference type="EMBL" id="MEQ2221532.1"/>
    </source>
</evidence>
<dbReference type="EMBL" id="JAHRIQ010001559">
    <property type="protein sequence ID" value="MEQ2221532.1"/>
    <property type="molecule type" value="Genomic_DNA"/>
</dbReference>
<name>A0ABV0SNI5_9TELE</name>
<feature type="non-terminal residue" evidence="3">
    <location>
        <position position="1"/>
    </location>
</feature>
<dbReference type="CDD" id="cd22817">
    <property type="entry name" value="DRWD-N_Knl1"/>
    <property type="match status" value="1"/>
</dbReference>
<organism evidence="3 4">
    <name type="scientific">Ilyodon furcidens</name>
    <name type="common">goldbreast splitfin</name>
    <dbReference type="NCBI Taxonomy" id="33524"/>
    <lineage>
        <taxon>Eukaryota</taxon>
        <taxon>Metazoa</taxon>
        <taxon>Chordata</taxon>
        <taxon>Craniata</taxon>
        <taxon>Vertebrata</taxon>
        <taxon>Euteleostomi</taxon>
        <taxon>Actinopterygii</taxon>
        <taxon>Neopterygii</taxon>
        <taxon>Teleostei</taxon>
        <taxon>Neoteleostei</taxon>
        <taxon>Acanthomorphata</taxon>
        <taxon>Ovalentaria</taxon>
        <taxon>Atherinomorphae</taxon>
        <taxon>Cyprinodontiformes</taxon>
        <taxon>Goodeidae</taxon>
        <taxon>Ilyodon</taxon>
    </lineage>
</organism>
<evidence type="ECO:0000313" key="4">
    <source>
        <dbReference type="Proteomes" id="UP001482620"/>
    </source>
</evidence>
<dbReference type="PANTHER" id="PTHR16520:SF3">
    <property type="entry name" value="KINETOCHORE SCAFFOLD 1"/>
    <property type="match status" value="1"/>
</dbReference>
<feature type="coiled-coil region" evidence="1">
    <location>
        <begin position="192"/>
        <end position="240"/>
    </location>
</feature>
<dbReference type="Proteomes" id="UP001482620">
    <property type="component" value="Unassembled WGS sequence"/>
</dbReference>
<evidence type="ECO:0000256" key="1">
    <source>
        <dbReference type="SAM" id="Coils"/>
    </source>
</evidence>
<accession>A0ABV0SNI5</accession>
<dbReference type="InterPro" id="IPR037388">
    <property type="entry name" value="Blinkin"/>
</dbReference>